<dbReference type="EMBL" id="JAGINT010000001">
    <property type="protein sequence ID" value="MBP2351149.1"/>
    <property type="molecule type" value="Genomic_DNA"/>
</dbReference>
<organism evidence="2 3">
    <name type="scientific">Kribbella aluminosa</name>
    <dbReference type="NCBI Taxonomy" id="416017"/>
    <lineage>
        <taxon>Bacteria</taxon>
        <taxon>Bacillati</taxon>
        <taxon>Actinomycetota</taxon>
        <taxon>Actinomycetes</taxon>
        <taxon>Propionibacteriales</taxon>
        <taxon>Kribbellaceae</taxon>
        <taxon>Kribbella</taxon>
    </lineage>
</organism>
<feature type="region of interest" description="Disordered" evidence="1">
    <location>
        <begin position="82"/>
        <end position="118"/>
    </location>
</feature>
<evidence type="ECO:0000313" key="2">
    <source>
        <dbReference type="EMBL" id="MBP2351149.1"/>
    </source>
</evidence>
<name>A0ABS4UHQ3_9ACTN</name>
<evidence type="ECO:0000256" key="1">
    <source>
        <dbReference type="SAM" id="MobiDB-lite"/>
    </source>
</evidence>
<comment type="caution">
    <text evidence="2">The sequence shown here is derived from an EMBL/GenBank/DDBJ whole genome shotgun (WGS) entry which is preliminary data.</text>
</comment>
<sequence length="118" mass="12832">MTIRISLGHIDTYDARVATFAHQLGLSGVQLHTPDLLPGVDGFWSLPELRALRERCDADGLAIDGLENAPLAHFWKIQRGLPGRDGRGGQHRRGHRSARACDLVRPLPGRPGDGAAIQ</sequence>
<keyword evidence="3" id="KW-1185">Reference proteome</keyword>
<accession>A0ABS4UHQ3</accession>
<reference evidence="2 3" key="1">
    <citation type="submission" date="2021-03" db="EMBL/GenBank/DDBJ databases">
        <title>Sequencing the genomes of 1000 actinobacteria strains.</title>
        <authorList>
            <person name="Klenk H.-P."/>
        </authorList>
    </citation>
    <scope>NUCLEOTIDE SEQUENCE [LARGE SCALE GENOMIC DNA]</scope>
    <source>
        <strain evidence="2 3">DSM 18824</strain>
    </source>
</reference>
<dbReference type="Gene3D" id="3.20.20.150">
    <property type="entry name" value="Divalent-metal-dependent TIM barrel enzymes"/>
    <property type="match status" value="1"/>
</dbReference>
<evidence type="ECO:0000313" key="3">
    <source>
        <dbReference type="Proteomes" id="UP000755585"/>
    </source>
</evidence>
<feature type="compositionally biased region" description="Basic residues" evidence="1">
    <location>
        <begin position="89"/>
        <end position="98"/>
    </location>
</feature>
<proteinExistence type="predicted"/>
<gene>
    <name evidence="2" type="ORF">JOF29_002232</name>
</gene>
<protein>
    <submittedName>
        <fullName evidence="2">D-mannonate dehydratase</fullName>
    </submittedName>
</protein>
<dbReference type="RefSeq" id="WP_209696259.1">
    <property type="nucleotide sequence ID" value="NZ_BAAAVU010000026.1"/>
</dbReference>
<dbReference type="Proteomes" id="UP000755585">
    <property type="component" value="Unassembled WGS sequence"/>
</dbReference>